<dbReference type="Gene3D" id="2.130.10.10">
    <property type="entry name" value="YVTN repeat-like/Quinoprotein amine dehydrogenase"/>
    <property type="match status" value="1"/>
</dbReference>
<dbReference type="PANTHER" id="PTHR19848:SF8">
    <property type="entry name" value="F-BOX AND WD REPEAT DOMAIN CONTAINING 7"/>
    <property type="match status" value="1"/>
</dbReference>
<dbReference type="InterPro" id="IPR015943">
    <property type="entry name" value="WD40/YVTN_repeat-like_dom_sf"/>
</dbReference>
<evidence type="ECO:0000313" key="4">
    <source>
        <dbReference type="EMBL" id="OUS49522.1"/>
    </source>
</evidence>
<keyword evidence="2" id="KW-0677">Repeat</keyword>
<dbReference type="SMART" id="SM00320">
    <property type="entry name" value="WD40"/>
    <property type="match status" value="4"/>
</dbReference>
<dbReference type="PANTHER" id="PTHR19848">
    <property type="entry name" value="WD40 REPEAT PROTEIN"/>
    <property type="match status" value="1"/>
</dbReference>
<dbReference type="InterPro" id="IPR036322">
    <property type="entry name" value="WD40_repeat_dom_sf"/>
</dbReference>
<dbReference type="EMBL" id="KZ155771">
    <property type="protein sequence ID" value="OUS49522.1"/>
    <property type="molecule type" value="Genomic_DNA"/>
</dbReference>
<dbReference type="PROSITE" id="PS50082">
    <property type="entry name" value="WD_REPEATS_2"/>
    <property type="match status" value="1"/>
</dbReference>
<dbReference type="PROSITE" id="PS00678">
    <property type="entry name" value="WD_REPEATS_1"/>
    <property type="match status" value="1"/>
</dbReference>
<dbReference type="InterPro" id="IPR001680">
    <property type="entry name" value="WD40_rpt"/>
</dbReference>
<evidence type="ECO:0000256" key="1">
    <source>
        <dbReference type="ARBA" id="ARBA00022574"/>
    </source>
</evidence>
<protein>
    <submittedName>
        <fullName evidence="4">WD40-repeat-containing domain protein</fullName>
    </submittedName>
</protein>
<proteinExistence type="predicted"/>
<dbReference type="Proteomes" id="UP000195557">
    <property type="component" value="Unassembled WGS sequence"/>
</dbReference>
<organism evidence="4">
    <name type="scientific">Ostreococcus tauri</name>
    <name type="common">Marine green alga</name>
    <dbReference type="NCBI Taxonomy" id="70448"/>
    <lineage>
        <taxon>Eukaryota</taxon>
        <taxon>Viridiplantae</taxon>
        <taxon>Chlorophyta</taxon>
        <taxon>Mamiellophyceae</taxon>
        <taxon>Mamiellales</taxon>
        <taxon>Bathycoccaceae</taxon>
        <taxon>Ostreococcus</taxon>
    </lineage>
</organism>
<sequence length="515" mass="55368">MVRLKELAREETDIGEDGTGARAAATAARRARARGRNGGAIAIAKIDFDGVNARAYGGAQRETKETTLAAALLEKTSVETRDDVNASRSSDGRASAVGRDVGVRTIDMTSDGTMFIGGDDGIARRVAIGGETTERFYPDLWRDSEFVNGGQLPVRAVCISQKGDEALVGYDNGGWVKVSLKSGLTVASSMPHDDFADVFKFVESKKVSKYANTAPQCRALVTNDDLSVIYLASPCLRDGRVYAWDLRESAEVDEQETTLEICQEKEFNNASTPLMSGKLDDMDGIDVYDAWMNCVAAGQESSQTAPKRIVGTVKHLEFHTDCVTSLVRVNSALISGSNDSHIAVWDLKSKAKSPKPYSMMRMTSAVSVMTTSKDGRTLYGAGADGSVRVYDLKGKSGKLTLHWVRSIGGQDGRVTSLCAVRNDPFIIVGSSKVSNPDLVSVIRGEGDLCMWRVTDGTLMFRSAEHDADVTALAVSADGTTFCSGDAKGNICKHVLSSEPVERQDAKAPIRKGFLL</sequence>
<evidence type="ECO:0000256" key="3">
    <source>
        <dbReference type="PROSITE-ProRule" id="PRU00221"/>
    </source>
</evidence>
<dbReference type="SUPFAM" id="SSF50978">
    <property type="entry name" value="WD40 repeat-like"/>
    <property type="match status" value="1"/>
</dbReference>
<name>A0A1Y5IQY4_OSTTA</name>
<accession>A0A1Y5IQY4</accession>
<keyword evidence="1 3" id="KW-0853">WD repeat</keyword>
<dbReference type="InterPro" id="IPR019775">
    <property type="entry name" value="WD40_repeat_CS"/>
</dbReference>
<evidence type="ECO:0000256" key="2">
    <source>
        <dbReference type="ARBA" id="ARBA00022737"/>
    </source>
</evidence>
<feature type="repeat" description="WD" evidence="3">
    <location>
        <begin position="316"/>
        <end position="355"/>
    </location>
</feature>
<dbReference type="Pfam" id="PF00400">
    <property type="entry name" value="WD40"/>
    <property type="match status" value="3"/>
</dbReference>
<dbReference type="AlphaFoldDB" id="A0A1Y5IQY4"/>
<reference evidence="4" key="1">
    <citation type="submission" date="2017-04" db="EMBL/GenBank/DDBJ databases">
        <title>Population genomics of picophytoplankton unveils novel chromosome hypervariability.</title>
        <authorList>
            <consortium name="DOE Joint Genome Institute"/>
            <person name="Blanc-Mathieu R."/>
            <person name="Krasovec M."/>
            <person name="Hebrard M."/>
            <person name="Yau S."/>
            <person name="Desgranges E."/>
            <person name="Martin J."/>
            <person name="Schackwitz W."/>
            <person name="Kuo A."/>
            <person name="Salin G."/>
            <person name="Donnadieu C."/>
            <person name="Desdevises Y."/>
            <person name="Sanchez-Ferandin S."/>
            <person name="Moreau H."/>
            <person name="Rivals E."/>
            <person name="Grigoriev I.V."/>
            <person name="Grimsley N."/>
            <person name="Eyre-Walker A."/>
            <person name="Piganeau G."/>
        </authorList>
    </citation>
    <scope>NUCLEOTIDE SEQUENCE [LARGE SCALE GENOMIC DNA]</scope>
    <source>
        <strain evidence="4">RCC 1115</strain>
    </source>
</reference>
<gene>
    <name evidence="4" type="ORF">BE221DRAFT_65620</name>
</gene>